<gene>
    <name evidence="1" type="ORF">M9Y10_004463</name>
</gene>
<reference evidence="1 2" key="1">
    <citation type="submission" date="2024-04" db="EMBL/GenBank/DDBJ databases">
        <title>Tritrichomonas musculus Genome.</title>
        <authorList>
            <person name="Alves-Ferreira E."/>
            <person name="Grigg M."/>
            <person name="Lorenzi H."/>
            <person name="Galac M."/>
        </authorList>
    </citation>
    <scope>NUCLEOTIDE SEQUENCE [LARGE SCALE GENOMIC DNA]</scope>
    <source>
        <strain evidence="1 2">EAF2021</strain>
    </source>
</reference>
<keyword evidence="2" id="KW-1185">Reference proteome</keyword>
<accession>A0ABR2JTC2</accession>
<dbReference type="SUPFAM" id="SSF48371">
    <property type="entry name" value="ARM repeat"/>
    <property type="match status" value="1"/>
</dbReference>
<protein>
    <submittedName>
        <fullName evidence="1">Uncharacterized protein</fullName>
    </submittedName>
</protein>
<sequence length="475" mass="55721">MALLYKATNEELFQAKFVEDSLDHQENIITIESDDTFLMIGLPGHLNNIINMQNDVEDSINQIAKFCLTQDFLLGPQLFEPAFISSIIKLINTENSLAFSLIKLIRNIWKKTPENIEILFNDELISSFCKYLCIPNQIRDFVFEAFHFLLENSPQSIHQKILDILIEFHLFDSLDDFFQFISNTDFSQFNSSQRPHEMIERPINLIHSLAFNPLLNHDFYSNLMKYSFLVLLDFQNHKSVPYIVSTLNHIIKLGGGELLVSENKYIEILLGYHFFNDHQVFQDLYEIDALLWKYKSFKNYFLNDNHFMFNIATLLINQKFKDHLKPIFLFLSNVMPDIWQVLFSLYINSVSKRLIYIILDRLDDDYSLNNKVYFGLVISSFLLEANMKEKKEIAFDGAFKALCLLISTAEDFVLKKMLKSILMLLSLFQELFKDITSIKEMMQILENMDEGYGDDEIFFMRTQIVQLVHSTLDNT</sequence>
<evidence type="ECO:0000313" key="1">
    <source>
        <dbReference type="EMBL" id="KAK8881703.1"/>
    </source>
</evidence>
<dbReference type="InterPro" id="IPR016024">
    <property type="entry name" value="ARM-type_fold"/>
</dbReference>
<name>A0ABR2JTC2_9EUKA</name>
<organism evidence="1 2">
    <name type="scientific">Tritrichomonas musculus</name>
    <dbReference type="NCBI Taxonomy" id="1915356"/>
    <lineage>
        <taxon>Eukaryota</taxon>
        <taxon>Metamonada</taxon>
        <taxon>Parabasalia</taxon>
        <taxon>Tritrichomonadida</taxon>
        <taxon>Tritrichomonadidae</taxon>
        <taxon>Tritrichomonas</taxon>
    </lineage>
</organism>
<dbReference type="EMBL" id="JAPFFF010000010">
    <property type="protein sequence ID" value="KAK8881703.1"/>
    <property type="molecule type" value="Genomic_DNA"/>
</dbReference>
<comment type="caution">
    <text evidence="1">The sequence shown here is derived from an EMBL/GenBank/DDBJ whole genome shotgun (WGS) entry which is preliminary data.</text>
</comment>
<proteinExistence type="predicted"/>
<evidence type="ECO:0000313" key="2">
    <source>
        <dbReference type="Proteomes" id="UP001470230"/>
    </source>
</evidence>
<dbReference type="Proteomes" id="UP001470230">
    <property type="component" value="Unassembled WGS sequence"/>
</dbReference>